<dbReference type="GO" id="GO:0005524">
    <property type="term" value="F:ATP binding"/>
    <property type="evidence" value="ECO:0007669"/>
    <property type="project" value="TreeGrafter"/>
</dbReference>
<organism evidence="3 4">
    <name type="scientific">Haematococcus lacustris</name>
    <name type="common">Green alga</name>
    <name type="synonym">Haematococcus pluvialis</name>
    <dbReference type="NCBI Taxonomy" id="44745"/>
    <lineage>
        <taxon>Eukaryota</taxon>
        <taxon>Viridiplantae</taxon>
        <taxon>Chlorophyta</taxon>
        <taxon>core chlorophytes</taxon>
        <taxon>Chlorophyceae</taxon>
        <taxon>CS clade</taxon>
        <taxon>Chlamydomonadales</taxon>
        <taxon>Haematococcaceae</taxon>
        <taxon>Haematococcus</taxon>
    </lineage>
</organism>
<proteinExistence type="predicted"/>
<keyword evidence="1" id="KW-0677">Repeat</keyword>
<evidence type="ECO:0008006" key="5">
    <source>
        <dbReference type="Google" id="ProtNLM"/>
    </source>
</evidence>
<dbReference type="AlphaFoldDB" id="A0A699ZHC5"/>
<protein>
    <recommendedName>
        <fullName evidence="5">ABC transporter domain-containing protein</fullName>
    </recommendedName>
</protein>
<gene>
    <name evidence="3" type="ORF">HaLaN_11186</name>
</gene>
<accession>A0A699ZHC5</accession>
<dbReference type="Gene3D" id="3.40.50.300">
    <property type="entry name" value="P-loop containing nucleotide triphosphate hydrolases"/>
    <property type="match status" value="1"/>
</dbReference>
<feature type="region of interest" description="Disordered" evidence="2">
    <location>
        <begin position="13"/>
        <end position="59"/>
    </location>
</feature>
<dbReference type="Proteomes" id="UP000485058">
    <property type="component" value="Unassembled WGS sequence"/>
</dbReference>
<dbReference type="InterPro" id="IPR027417">
    <property type="entry name" value="P-loop_NTPase"/>
</dbReference>
<dbReference type="PANTHER" id="PTHR19211">
    <property type="entry name" value="ATP-BINDING TRANSPORT PROTEIN-RELATED"/>
    <property type="match status" value="1"/>
</dbReference>
<sequence length="122" mass="13171">VNKAYDKFEKQLKAAKTSTSNAKQKADKVRETAAKTAAKKNRAAAVDDAGASTANTNQPQKWSDYTVEFHFPEPSELPPPLIQMIDVDFKYPGRDDFGLQGVNIGMDMGSRVAIVGPNGAGK</sequence>
<evidence type="ECO:0000313" key="3">
    <source>
        <dbReference type="EMBL" id="GFH15032.1"/>
    </source>
</evidence>
<dbReference type="InterPro" id="IPR050611">
    <property type="entry name" value="ABCF"/>
</dbReference>
<dbReference type="PANTHER" id="PTHR19211:SF14">
    <property type="entry name" value="ATP-BINDING CASSETTE SUB-FAMILY F MEMBER 1"/>
    <property type="match status" value="1"/>
</dbReference>
<keyword evidence="4" id="KW-1185">Reference proteome</keyword>
<name>A0A699ZHC5_HAELA</name>
<feature type="non-terminal residue" evidence="3">
    <location>
        <position position="122"/>
    </location>
</feature>
<feature type="compositionally biased region" description="Low complexity" evidence="2">
    <location>
        <begin position="43"/>
        <end position="54"/>
    </location>
</feature>
<feature type="non-terminal residue" evidence="3">
    <location>
        <position position="1"/>
    </location>
</feature>
<reference evidence="3 4" key="1">
    <citation type="submission" date="2020-02" db="EMBL/GenBank/DDBJ databases">
        <title>Draft genome sequence of Haematococcus lacustris strain NIES-144.</title>
        <authorList>
            <person name="Morimoto D."/>
            <person name="Nakagawa S."/>
            <person name="Yoshida T."/>
            <person name="Sawayama S."/>
        </authorList>
    </citation>
    <scope>NUCLEOTIDE SEQUENCE [LARGE SCALE GENOMIC DNA]</scope>
    <source>
        <strain evidence="3 4">NIES-144</strain>
    </source>
</reference>
<comment type="caution">
    <text evidence="3">The sequence shown here is derived from an EMBL/GenBank/DDBJ whole genome shotgun (WGS) entry which is preliminary data.</text>
</comment>
<feature type="compositionally biased region" description="Basic and acidic residues" evidence="2">
    <location>
        <begin position="24"/>
        <end position="33"/>
    </location>
</feature>
<evidence type="ECO:0000256" key="2">
    <source>
        <dbReference type="SAM" id="MobiDB-lite"/>
    </source>
</evidence>
<dbReference type="EMBL" id="BLLF01000797">
    <property type="protein sequence ID" value="GFH15032.1"/>
    <property type="molecule type" value="Genomic_DNA"/>
</dbReference>
<evidence type="ECO:0000256" key="1">
    <source>
        <dbReference type="ARBA" id="ARBA00022737"/>
    </source>
</evidence>
<dbReference type="SUPFAM" id="SSF52540">
    <property type="entry name" value="P-loop containing nucleoside triphosphate hydrolases"/>
    <property type="match status" value="1"/>
</dbReference>
<evidence type="ECO:0000313" key="4">
    <source>
        <dbReference type="Proteomes" id="UP000485058"/>
    </source>
</evidence>